<gene>
    <name evidence="23" type="primary">nnrD_1</name>
    <name evidence="23" type="ORF">SDC9_53789</name>
</gene>
<evidence type="ECO:0000259" key="21">
    <source>
        <dbReference type="PROSITE" id="PS51383"/>
    </source>
</evidence>
<dbReference type="Gene3D" id="3.40.50.10260">
    <property type="entry name" value="YjeF N-terminal domain"/>
    <property type="match status" value="1"/>
</dbReference>
<dbReference type="InterPro" id="IPR017953">
    <property type="entry name" value="Carbohydrate_kinase_pred_CS"/>
</dbReference>
<dbReference type="Pfam" id="PF01256">
    <property type="entry name" value="Carb_kinase"/>
    <property type="match status" value="1"/>
</dbReference>
<dbReference type="InterPro" id="IPR004443">
    <property type="entry name" value="YjeF_N_dom"/>
</dbReference>
<name>A0A644WZL8_9ZZZZ</name>
<evidence type="ECO:0000256" key="19">
    <source>
        <dbReference type="ARBA" id="ARBA00048238"/>
    </source>
</evidence>
<dbReference type="HAMAP" id="MF_01966">
    <property type="entry name" value="NADHX_epimerase"/>
    <property type="match status" value="1"/>
</dbReference>
<dbReference type="GO" id="GO:0052855">
    <property type="term" value="F:ADP-dependent NAD(P)H-hydrate dehydratase activity"/>
    <property type="evidence" value="ECO:0007669"/>
    <property type="project" value="UniProtKB-EC"/>
</dbReference>
<dbReference type="SUPFAM" id="SSF53613">
    <property type="entry name" value="Ribokinase-like"/>
    <property type="match status" value="1"/>
</dbReference>
<comment type="catalytic activity">
    <reaction evidence="1">
        <text>(6R)-NADHX = (6S)-NADHX</text>
        <dbReference type="Rhea" id="RHEA:32215"/>
        <dbReference type="ChEBI" id="CHEBI:64074"/>
        <dbReference type="ChEBI" id="CHEBI:64075"/>
        <dbReference type="EC" id="5.1.99.6"/>
    </reaction>
</comment>
<dbReference type="CDD" id="cd01171">
    <property type="entry name" value="YXKO-related"/>
    <property type="match status" value="1"/>
</dbReference>
<dbReference type="SUPFAM" id="SSF64153">
    <property type="entry name" value="YjeF N-terminal domain-like"/>
    <property type="match status" value="1"/>
</dbReference>
<accession>A0A644WZL8</accession>
<evidence type="ECO:0000259" key="22">
    <source>
        <dbReference type="PROSITE" id="PS51385"/>
    </source>
</evidence>
<comment type="catalytic activity">
    <reaction evidence="20">
        <text>(6S)-NADPHX + ADP = AMP + phosphate + NADPH + H(+)</text>
        <dbReference type="Rhea" id="RHEA:32235"/>
        <dbReference type="ChEBI" id="CHEBI:15378"/>
        <dbReference type="ChEBI" id="CHEBI:43474"/>
        <dbReference type="ChEBI" id="CHEBI:57783"/>
        <dbReference type="ChEBI" id="CHEBI:64076"/>
        <dbReference type="ChEBI" id="CHEBI:456215"/>
        <dbReference type="ChEBI" id="CHEBI:456216"/>
        <dbReference type="EC" id="4.2.1.136"/>
    </reaction>
</comment>
<dbReference type="AlphaFoldDB" id="A0A644WZL8"/>
<dbReference type="EC" id="4.2.1.136" evidence="7"/>
<dbReference type="GO" id="GO:0110051">
    <property type="term" value="P:metabolite repair"/>
    <property type="evidence" value="ECO:0007669"/>
    <property type="project" value="TreeGrafter"/>
</dbReference>
<keyword evidence="8" id="KW-0479">Metal-binding</keyword>
<comment type="caution">
    <text evidence="23">The sequence shown here is derived from an EMBL/GenBank/DDBJ whole genome shotgun (WGS) entry which is preliminary data.</text>
</comment>
<evidence type="ECO:0000256" key="1">
    <source>
        <dbReference type="ARBA" id="ARBA00000013"/>
    </source>
</evidence>
<dbReference type="InterPro" id="IPR036652">
    <property type="entry name" value="YjeF_N_dom_sf"/>
</dbReference>
<sequence>MKRVVSAEEMRSFEQELFESGMASSLDWIERAAEGVDRVLAERYPGLPVLAVCAGGNNGGDGFALLRLLKASGVPCKGVLLADPESLKGDAKTNYLRALDCGIVFEPALTQDALDSCGVIVDAMFGTGLKYPLTGVFRDAAEQIKQSGKPVVAVDIPSGVFATTGAVSPSGIIHGVAVQADVTVTFQFYKRGNLLFPGRGLCGDVIVHPLETDPQILYSAKKLKIAFHAARFDDAARELDVFLADPDATFGVVLFEQSDAAKLLPKRPLDSHKGKNGRALLCVGSGQYTGAALLSAGAALRAGAGLLTAAVPSTVKPAFAQLPEAMAVSVSEGSNWDEAACERAFELLEGKNAVGVGCGVGEGNILPLIKHALESGVPLLLDADALNQMANKREMLSLLHSNVVLTPHPAEMARLTGEPLGAILSDPIETARTYAKRWNCVVLLKGATTCISNGVQVRLNVSGNPGLAKGGSGDVLSGVITALLAQGLSAFDAASVGAFLLGASADTALELLRERALIARDVIEVVERTVNATFL</sequence>
<evidence type="ECO:0000256" key="12">
    <source>
        <dbReference type="ARBA" id="ARBA00022958"/>
    </source>
</evidence>
<evidence type="ECO:0000256" key="10">
    <source>
        <dbReference type="ARBA" id="ARBA00022840"/>
    </source>
</evidence>
<evidence type="ECO:0000256" key="15">
    <source>
        <dbReference type="ARBA" id="ARBA00023239"/>
    </source>
</evidence>
<evidence type="ECO:0000256" key="18">
    <source>
        <dbReference type="ARBA" id="ARBA00032624"/>
    </source>
</evidence>
<evidence type="ECO:0000256" key="20">
    <source>
        <dbReference type="ARBA" id="ARBA00049209"/>
    </source>
</evidence>
<dbReference type="PIRSF" id="PIRSF017184">
    <property type="entry name" value="Nnr"/>
    <property type="match status" value="1"/>
</dbReference>
<dbReference type="NCBIfam" id="TIGR00197">
    <property type="entry name" value="yjeF_nterm"/>
    <property type="match status" value="1"/>
</dbReference>
<evidence type="ECO:0000256" key="17">
    <source>
        <dbReference type="ARBA" id="ARBA00025153"/>
    </source>
</evidence>
<keyword evidence="13" id="KW-0520">NAD</keyword>
<dbReference type="Gene3D" id="3.40.1190.20">
    <property type="match status" value="1"/>
</dbReference>
<dbReference type="InterPro" id="IPR000631">
    <property type="entry name" value="CARKD"/>
</dbReference>
<organism evidence="23">
    <name type="scientific">bioreactor metagenome</name>
    <dbReference type="NCBI Taxonomy" id="1076179"/>
    <lineage>
        <taxon>unclassified sequences</taxon>
        <taxon>metagenomes</taxon>
        <taxon>ecological metagenomes</taxon>
    </lineage>
</organism>
<keyword evidence="14" id="KW-0413">Isomerase</keyword>
<keyword evidence="9" id="KW-0547">Nucleotide-binding</keyword>
<evidence type="ECO:0000256" key="14">
    <source>
        <dbReference type="ARBA" id="ARBA00023235"/>
    </source>
</evidence>
<protein>
    <recommendedName>
        <fullName evidence="18">Nicotinamide nucleotide repair protein</fullName>
        <ecNumber evidence="7">4.2.1.136</ecNumber>
        <ecNumber evidence="6">5.1.99.6</ecNumber>
    </recommendedName>
</protein>
<comment type="catalytic activity">
    <reaction evidence="2">
        <text>(6R)-NADPHX = (6S)-NADPHX</text>
        <dbReference type="Rhea" id="RHEA:32227"/>
        <dbReference type="ChEBI" id="CHEBI:64076"/>
        <dbReference type="ChEBI" id="CHEBI:64077"/>
        <dbReference type="EC" id="5.1.99.6"/>
    </reaction>
</comment>
<dbReference type="PROSITE" id="PS51383">
    <property type="entry name" value="YJEF_C_3"/>
    <property type="match status" value="1"/>
</dbReference>
<dbReference type="NCBIfam" id="TIGR00196">
    <property type="entry name" value="yjeF_cterm"/>
    <property type="match status" value="1"/>
</dbReference>
<dbReference type="HAMAP" id="MF_01965">
    <property type="entry name" value="NADHX_dehydratase"/>
    <property type="match status" value="1"/>
</dbReference>
<keyword evidence="11" id="KW-0521">NADP</keyword>
<dbReference type="PANTHER" id="PTHR12592:SF0">
    <property type="entry name" value="ATP-DEPENDENT (S)-NAD(P)H-HYDRATE DEHYDRATASE"/>
    <property type="match status" value="1"/>
</dbReference>
<keyword evidence="12" id="KW-0630">Potassium</keyword>
<evidence type="ECO:0000256" key="2">
    <source>
        <dbReference type="ARBA" id="ARBA00000909"/>
    </source>
</evidence>
<evidence type="ECO:0000256" key="9">
    <source>
        <dbReference type="ARBA" id="ARBA00022741"/>
    </source>
</evidence>
<evidence type="ECO:0000313" key="23">
    <source>
        <dbReference type="EMBL" id="MPM07483.1"/>
    </source>
</evidence>
<evidence type="ECO:0000256" key="7">
    <source>
        <dbReference type="ARBA" id="ARBA00013129"/>
    </source>
</evidence>
<dbReference type="EMBL" id="VSSQ01001340">
    <property type="protein sequence ID" value="MPM07483.1"/>
    <property type="molecule type" value="Genomic_DNA"/>
</dbReference>
<keyword evidence="16" id="KW-0511">Multifunctional enzyme</keyword>
<dbReference type="InterPro" id="IPR030677">
    <property type="entry name" value="Nnr"/>
</dbReference>
<comment type="cofactor">
    <cofactor evidence="3">
        <name>K(+)</name>
        <dbReference type="ChEBI" id="CHEBI:29103"/>
    </cofactor>
</comment>
<proteinExistence type="inferred from homology"/>
<dbReference type="GO" id="GO:0052856">
    <property type="term" value="F:NAD(P)HX epimerase activity"/>
    <property type="evidence" value="ECO:0007669"/>
    <property type="project" value="UniProtKB-EC"/>
</dbReference>
<keyword evidence="15 23" id="KW-0456">Lyase</keyword>
<dbReference type="PROSITE" id="PS51385">
    <property type="entry name" value="YJEF_N"/>
    <property type="match status" value="1"/>
</dbReference>
<dbReference type="GO" id="GO:0046872">
    <property type="term" value="F:metal ion binding"/>
    <property type="evidence" value="ECO:0007669"/>
    <property type="project" value="UniProtKB-KW"/>
</dbReference>
<dbReference type="PROSITE" id="PS01050">
    <property type="entry name" value="YJEF_C_2"/>
    <property type="match status" value="1"/>
</dbReference>
<evidence type="ECO:0000256" key="16">
    <source>
        <dbReference type="ARBA" id="ARBA00023268"/>
    </source>
</evidence>
<evidence type="ECO:0000256" key="6">
    <source>
        <dbReference type="ARBA" id="ARBA00012228"/>
    </source>
</evidence>
<comment type="function">
    <text evidence="17">Bifunctional enzyme that catalyzes the epimerization of the S- and R-forms of NAD(P)HX and the dehydration of the S-form of NAD(P)HX at the expense of ADP, which is converted to AMP. This allows the repair of both epimers of NAD(P)HX, a damaged form of NAD(P)H that is a result of enzymatic or heat-dependent hydration.</text>
</comment>
<feature type="domain" description="YjeF N-terminal" evidence="22">
    <location>
        <begin position="10"/>
        <end position="218"/>
    </location>
</feature>
<comment type="similarity">
    <text evidence="4">In the N-terminal section; belongs to the NnrE/AIBP family.</text>
</comment>
<evidence type="ECO:0000256" key="4">
    <source>
        <dbReference type="ARBA" id="ARBA00006001"/>
    </source>
</evidence>
<keyword evidence="10" id="KW-0067">ATP-binding</keyword>
<reference evidence="23" key="1">
    <citation type="submission" date="2019-08" db="EMBL/GenBank/DDBJ databases">
        <authorList>
            <person name="Kucharzyk K."/>
            <person name="Murdoch R.W."/>
            <person name="Higgins S."/>
            <person name="Loffler F."/>
        </authorList>
    </citation>
    <scope>NUCLEOTIDE SEQUENCE</scope>
</reference>
<feature type="domain" description="YjeF C-terminal" evidence="21">
    <location>
        <begin position="256"/>
        <end position="533"/>
    </location>
</feature>
<evidence type="ECO:0000256" key="11">
    <source>
        <dbReference type="ARBA" id="ARBA00022857"/>
    </source>
</evidence>
<comment type="catalytic activity">
    <reaction evidence="19">
        <text>(6S)-NADHX + ADP = AMP + phosphate + NADH + H(+)</text>
        <dbReference type="Rhea" id="RHEA:32223"/>
        <dbReference type="ChEBI" id="CHEBI:15378"/>
        <dbReference type="ChEBI" id="CHEBI:43474"/>
        <dbReference type="ChEBI" id="CHEBI:57945"/>
        <dbReference type="ChEBI" id="CHEBI:64074"/>
        <dbReference type="ChEBI" id="CHEBI:456215"/>
        <dbReference type="ChEBI" id="CHEBI:456216"/>
        <dbReference type="EC" id="4.2.1.136"/>
    </reaction>
</comment>
<evidence type="ECO:0000256" key="5">
    <source>
        <dbReference type="ARBA" id="ARBA00009524"/>
    </source>
</evidence>
<dbReference type="Pfam" id="PF03853">
    <property type="entry name" value="YjeF_N"/>
    <property type="match status" value="1"/>
</dbReference>
<evidence type="ECO:0000256" key="3">
    <source>
        <dbReference type="ARBA" id="ARBA00001958"/>
    </source>
</evidence>
<dbReference type="EC" id="5.1.99.6" evidence="6"/>
<dbReference type="PANTHER" id="PTHR12592">
    <property type="entry name" value="ATP-DEPENDENT (S)-NAD(P)H-HYDRATE DEHYDRATASE FAMILY MEMBER"/>
    <property type="match status" value="1"/>
</dbReference>
<comment type="similarity">
    <text evidence="5">In the C-terminal section; belongs to the NnrD/CARKD family.</text>
</comment>
<evidence type="ECO:0000256" key="8">
    <source>
        <dbReference type="ARBA" id="ARBA00022723"/>
    </source>
</evidence>
<dbReference type="GO" id="GO:0005524">
    <property type="term" value="F:ATP binding"/>
    <property type="evidence" value="ECO:0007669"/>
    <property type="project" value="UniProtKB-KW"/>
</dbReference>
<dbReference type="InterPro" id="IPR029056">
    <property type="entry name" value="Ribokinase-like"/>
</dbReference>
<evidence type="ECO:0000256" key="13">
    <source>
        <dbReference type="ARBA" id="ARBA00023027"/>
    </source>
</evidence>